<dbReference type="KEGG" id="saqi:AXG55_11890"/>
<dbReference type="OrthoDB" id="9801052at2"/>
<dbReference type="AlphaFoldDB" id="A0A1L4D2Y6"/>
<dbReference type="STRING" id="1915309.AXG55_11890"/>
<proteinExistence type="predicted"/>
<dbReference type="Pfam" id="PF02348">
    <property type="entry name" value="CTP_transf_3"/>
    <property type="match status" value="1"/>
</dbReference>
<sequence length="251" mass="29156">MNQRIVAVIAVRMDSVRLPGKTLFNIHGKPLLEHLLDRVKSTYYIDDIIVATSHETVDNPIEVFCNKYGVSCYRGSKEHVLERIKEALAQSKATIGVNIYGDGPLICPEIIDYMILTFLMQDFDFVSNTLETTFPPGMEVEVFKFETLEKSYQLVSSSEELEHATLFIRKHPDIFKIYNSRANGKYYLPNHHLEVDEIKDTLLIEKIIEYQLITQDLSFNGIYNFFQKNPEASSLNQSVFRKWKQFREKQC</sequence>
<dbReference type="PANTHER" id="PTHR42866:SF1">
    <property type="entry name" value="SPORE COAT POLYSACCHARIDE BIOSYNTHESIS PROTEIN SPSF"/>
    <property type="match status" value="1"/>
</dbReference>
<dbReference type="SUPFAM" id="SSF53448">
    <property type="entry name" value="Nucleotide-diphospho-sugar transferases"/>
    <property type="match status" value="1"/>
</dbReference>
<evidence type="ECO:0000313" key="2">
    <source>
        <dbReference type="Proteomes" id="UP000184731"/>
    </source>
</evidence>
<dbReference type="PANTHER" id="PTHR42866">
    <property type="entry name" value="3-DEOXY-MANNO-OCTULOSONATE CYTIDYLYLTRANSFERASE"/>
    <property type="match status" value="1"/>
</dbReference>
<dbReference type="Gene3D" id="3.90.550.10">
    <property type="entry name" value="Spore Coat Polysaccharide Biosynthesis Protein SpsA, Chain A"/>
    <property type="match status" value="1"/>
</dbReference>
<organism evidence="1 2">
    <name type="scientific">Silvanigrella aquatica</name>
    <dbReference type="NCBI Taxonomy" id="1915309"/>
    <lineage>
        <taxon>Bacteria</taxon>
        <taxon>Pseudomonadati</taxon>
        <taxon>Bdellovibrionota</taxon>
        <taxon>Oligoflexia</taxon>
        <taxon>Silvanigrellales</taxon>
        <taxon>Silvanigrellaceae</taxon>
        <taxon>Silvanigrella</taxon>
    </lineage>
</organism>
<dbReference type="EMBL" id="CP017834">
    <property type="protein sequence ID" value="APJ04568.1"/>
    <property type="molecule type" value="Genomic_DNA"/>
</dbReference>
<keyword evidence="2" id="KW-1185">Reference proteome</keyword>
<protein>
    <recommendedName>
        <fullName evidence="3">Spore coat protein</fullName>
    </recommendedName>
</protein>
<dbReference type="RefSeq" id="WP_148698316.1">
    <property type="nucleotide sequence ID" value="NZ_CP017834.1"/>
</dbReference>
<gene>
    <name evidence="1" type="ORF">AXG55_11890</name>
</gene>
<accession>A0A1L4D2Y6</accession>
<name>A0A1L4D2Y6_9BACT</name>
<dbReference type="InterPro" id="IPR029044">
    <property type="entry name" value="Nucleotide-diphossugar_trans"/>
</dbReference>
<evidence type="ECO:0008006" key="3">
    <source>
        <dbReference type="Google" id="ProtNLM"/>
    </source>
</evidence>
<reference evidence="1 2" key="1">
    <citation type="submission" date="2016-10" db="EMBL/GenBank/DDBJ databases">
        <title>Silvanigrella aquatica sp. nov., isolated from a freshwater lake located in the Black Forest, Germany, description of Silvanigrellaceae fam. nov., Silvanigrellales ord. nov., reclassification of the order Bdellovibrionales in the class Oligoflexia, reclassification of the families Bacteriovoracaceae and Halobacteriovoraceae in the new order Bacteriovoracales ord. nov., and reclassification of the family Pseudobacteriovoracaceae in the order Oligoflexiales.</title>
        <authorList>
            <person name="Hahn M.W."/>
            <person name="Schmidt J."/>
            <person name="Koll U."/>
            <person name="Rohde M."/>
            <person name="Verbag S."/>
            <person name="Pitt A."/>
            <person name="Nakai R."/>
            <person name="Naganuma T."/>
            <person name="Lang E."/>
        </authorList>
    </citation>
    <scope>NUCLEOTIDE SEQUENCE [LARGE SCALE GENOMIC DNA]</scope>
    <source>
        <strain evidence="1 2">MWH-Nonnen-W8red</strain>
    </source>
</reference>
<evidence type="ECO:0000313" key="1">
    <source>
        <dbReference type="EMBL" id="APJ04568.1"/>
    </source>
</evidence>
<dbReference type="InterPro" id="IPR003329">
    <property type="entry name" value="Cytidylyl_trans"/>
</dbReference>
<dbReference type="Proteomes" id="UP000184731">
    <property type="component" value="Chromosome"/>
</dbReference>
<dbReference type="GO" id="GO:0005829">
    <property type="term" value="C:cytosol"/>
    <property type="evidence" value="ECO:0007669"/>
    <property type="project" value="TreeGrafter"/>
</dbReference>